<proteinExistence type="inferred from homology"/>
<keyword evidence="4" id="KW-0720">Serine protease</keyword>
<reference evidence="6" key="1">
    <citation type="submission" date="2021-11" db="EMBL/GenBank/DDBJ databases">
        <authorList>
            <person name="Rodrigo-Torres L."/>
            <person name="Arahal R. D."/>
            <person name="Lucena T."/>
        </authorList>
    </citation>
    <scope>NUCLEOTIDE SEQUENCE</scope>
    <source>
        <strain evidence="6">CECT 7929</strain>
    </source>
</reference>
<dbReference type="InterPro" id="IPR009003">
    <property type="entry name" value="Peptidase_S1_PA"/>
</dbReference>
<organism evidence="6 7">
    <name type="scientific">Vibrio stylophorae</name>
    <dbReference type="NCBI Taxonomy" id="659351"/>
    <lineage>
        <taxon>Bacteria</taxon>
        <taxon>Pseudomonadati</taxon>
        <taxon>Pseudomonadota</taxon>
        <taxon>Gammaproteobacteria</taxon>
        <taxon>Vibrionales</taxon>
        <taxon>Vibrionaceae</taxon>
        <taxon>Vibrio</taxon>
    </lineage>
</organism>
<protein>
    <submittedName>
        <fullName evidence="6">Serine endoprotease DegS</fullName>
        <ecNumber evidence="6">3.4.21.107</ecNumber>
    </submittedName>
</protein>
<dbReference type="InterPro" id="IPR011783">
    <property type="entry name" value="Pept_S1C_DegS"/>
</dbReference>
<gene>
    <name evidence="6" type="primary">degS</name>
    <name evidence="6" type="ORF">VST7929_00341</name>
</gene>
<dbReference type="SMART" id="SM00228">
    <property type="entry name" value="PDZ"/>
    <property type="match status" value="1"/>
</dbReference>
<dbReference type="InterPro" id="IPR001940">
    <property type="entry name" value="Peptidase_S1C"/>
</dbReference>
<dbReference type="RefSeq" id="WP_237464436.1">
    <property type="nucleotide sequence ID" value="NZ_CAKLDI010000001.1"/>
</dbReference>
<evidence type="ECO:0000256" key="2">
    <source>
        <dbReference type="ARBA" id="ARBA00022670"/>
    </source>
</evidence>
<comment type="caution">
    <text evidence="6">The sequence shown here is derived from an EMBL/GenBank/DDBJ whole genome shotgun (WGS) entry which is preliminary data.</text>
</comment>
<dbReference type="GO" id="GO:0016787">
    <property type="term" value="F:hydrolase activity"/>
    <property type="evidence" value="ECO:0007669"/>
    <property type="project" value="UniProtKB-KW"/>
</dbReference>
<dbReference type="NCBIfam" id="TIGR02038">
    <property type="entry name" value="protease_degS"/>
    <property type="match status" value="1"/>
</dbReference>
<dbReference type="Gene3D" id="2.40.10.10">
    <property type="entry name" value="Trypsin-like serine proteases"/>
    <property type="match status" value="2"/>
</dbReference>
<dbReference type="InterPro" id="IPR001478">
    <property type="entry name" value="PDZ"/>
</dbReference>
<dbReference type="Pfam" id="PF13365">
    <property type="entry name" value="Trypsin_2"/>
    <property type="match status" value="1"/>
</dbReference>
<evidence type="ECO:0000256" key="1">
    <source>
        <dbReference type="ARBA" id="ARBA00010541"/>
    </source>
</evidence>
<dbReference type="InterPro" id="IPR043504">
    <property type="entry name" value="Peptidase_S1_PA_chymotrypsin"/>
</dbReference>
<dbReference type="PRINTS" id="PR00834">
    <property type="entry name" value="PROTEASES2C"/>
</dbReference>
<dbReference type="PANTHER" id="PTHR22939">
    <property type="entry name" value="SERINE PROTEASE FAMILY S1C HTRA-RELATED"/>
    <property type="match status" value="1"/>
</dbReference>
<dbReference type="NCBIfam" id="NF008147">
    <property type="entry name" value="PRK10898.1"/>
    <property type="match status" value="1"/>
</dbReference>
<keyword evidence="2" id="KW-0645">Protease</keyword>
<dbReference type="Proteomes" id="UP000838672">
    <property type="component" value="Unassembled WGS sequence"/>
</dbReference>
<keyword evidence="3 6" id="KW-0378">Hydrolase</keyword>
<dbReference type="InterPro" id="IPR036034">
    <property type="entry name" value="PDZ_sf"/>
</dbReference>
<evidence type="ECO:0000256" key="3">
    <source>
        <dbReference type="ARBA" id="ARBA00022801"/>
    </source>
</evidence>
<name>A0ABM8ZQE7_9VIBR</name>
<evidence type="ECO:0000259" key="5">
    <source>
        <dbReference type="SMART" id="SM00228"/>
    </source>
</evidence>
<dbReference type="EMBL" id="CAKLDI010000001">
    <property type="protein sequence ID" value="CAH0532511.1"/>
    <property type="molecule type" value="Genomic_DNA"/>
</dbReference>
<dbReference type="Pfam" id="PF13180">
    <property type="entry name" value="PDZ_2"/>
    <property type="match status" value="1"/>
</dbReference>
<evidence type="ECO:0000313" key="7">
    <source>
        <dbReference type="Proteomes" id="UP000838672"/>
    </source>
</evidence>
<accession>A0ABM8ZQE7</accession>
<dbReference type="EC" id="3.4.21.107" evidence="6"/>
<comment type="similarity">
    <text evidence="1">Belongs to the peptidase S1C family.</text>
</comment>
<sequence length="356" mass="38502">MLQTLLRSVRLGLLVGVILVLALPQLRQQLLSQVRETIAPLEQGPRQSYHDAVLRAAPAVVNIYSRRYTNENSLELAVQGLGSGVIMNSQGYILTNLHVIAESDQVVVALQDGRIFMAQLIGQDALTDLAVLKIDADNLPVIPQDKQYQAQIGDVVLAIGNPYNLGQTTTFGIISATGRTGMSFGRQDFLQTDAAINQGNSGGALVNAKGNLVGINTASFQPTTEMDTYGISFAIPYTLADKIMDKIIADGRVIRGYVGILSAGAINPVMARVIDPQYLNGVMINKLEPGGPAELAGLRRHDIIVKIGEHWVQGPQDARDQVTELRPGTKVPFTVLREEQLLTLPITITEEPENGH</sequence>
<dbReference type="Gene3D" id="2.30.42.10">
    <property type="match status" value="1"/>
</dbReference>
<evidence type="ECO:0000313" key="6">
    <source>
        <dbReference type="EMBL" id="CAH0532511.1"/>
    </source>
</evidence>
<evidence type="ECO:0000256" key="4">
    <source>
        <dbReference type="ARBA" id="ARBA00022825"/>
    </source>
</evidence>
<feature type="domain" description="PDZ" evidence="5">
    <location>
        <begin position="256"/>
        <end position="339"/>
    </location>
</feature>
<keyword evidence="7" id="KW-1185">Reference proteome</keyword>
<dbReference type="PANTHER" id="PTHR22939:SF101">
    <property type="entry name" value="PERIPLASMIC PH-DEPENDENT SERINE ENDOPROTEASE DEGQ"/>
    <property type="match status" value="1"/>
</dbReference>
<dbReference type="SUPFAM" id="SSF50494">
    <property type="entry name" value="Trypsin-like serine proteases"/>
    <property type="match status" value="1"/>
</dbReference>
<dbReference type="SUPFAM" id="SSF50156">
    <property type="entry name" value="PDZ domain-like"/>
    <property type="match status" value="1"/>
</dbReference>